<feature type="domain" description="X-Tfes XVIPCD" evidence="3">
    <location>
        <begin position="524"/>
        <end position="618"/>
    </location>
</feature>
<dbReference type="InterPro" id="IPR023346">
    <property type="entry name" value="Lysozyme-like_dom_sf"/>
</dbReference>
<dbReference type="AlphaFoldDB" id="F0BLB0"/>
<protein>
    <submittedName>
        <fullName evidence="4">Putative peptidoglycan-binding domain-containing protein</fullName>
    </submittedName>
</protein>
<dbReference type="Gene3D" id="1.10.101.10">
    <property type="entry name" value="PGBD-like superfamily/PGBD"/>
    <property type="match status" value="1"/>
</dbReference>
<feature type="domain" description="Peptidoglycan binding-like" evidence="2">
    <location>
        <begin position="451"/>
        <end position="511"/>
    </location>
</feature>
<accession>F0BLB0</accession>
<reference evidence="4 5" key="1">
    <citation type="journal article" date="2011" name="BMC Genomics">
        <title>Comparative genomics reveals diversity among xanthomonads infecting tomato and pepper.</title>
        <authorList>
            <person name="Potnis N."/>
            <person name="Krasileva K."/>
            <person name="Chow V."/>
            <person name="Almeida N.F."/>
            <person name="Patil P.B."/>
            <person name="Ryan R.P."/>
            <person name="Sharlach M."/>
            <person name="Behlau F."/>
            <person name="Dow J.M."/>
            <person name="Momol M.T."/>
            <person name="White F.F."/>
            <person name="Preston J.F."/>
            <person name="Vinatzer B.A."/>
            <person name="Koebnik R."/>
            <person name="Setubal J.C."/>
            <person name="Norman D.J."/>
            <person name="Staskawicz B.J."/>
            <person name="Jones J.B."/>
        </authorList>
    </citation>
    <scope>NUCLEOTIDE SEQUENCE [LARGE SCALE GENOMIC DNA]</scope>
    <source>
        <strain evidence="4 5">ATCC 35937</strain>
    </source>
</reference>
<dbReference type="InterPro" id="IPR036365">
    <property type="entry name" value="PGBD-like_sf"/>
</dbReference>
<dbReference type="Gene3D" id="1.10.530.10">
    <property type="match status" value="1"/>
</dbReference>
<dbReference type="eggNOG" id="COG0741">
    <property type="taxonomic scope" value="Bacteria"/>
</dbReference>
<dbReference type="Pfam" id="PF01471">
    <property type="entry name" value="PG_binding_1"/>
    <property type="match status" value="1"/>
</dbReference>
<name>F0BLB0_9XANT</name>
<dbReference type="Proteomes" id="UP000003299">
    <property type="component" value="Unassembled WGS sequence"/>
</dbReference>
<feature type="region of interest" description="Disordered" evidence="1">
    <location>
        <begin position="583"/>
        <end position="644"/>
    </location>
</feature>
<evidence type="ECO:0000259" key="2">
    <source>
        <dbReference type="Pfam" id="PF01471"/>
    </source>
</evidence>
<feature type="compositionally biased region" description="Low complexity" evidence="1">
    <location>
        <begin position="617"/>
        <end position="644"/>
    </location>
</feature>
<feature type="compositionally biased region" description="Basic and acidic residues" evidence="1">
    <location>
        <begin position="594"/>
        <end position="610"/>
    </location>
</feature>
<dbReference type="Pfam" id="PF20410">
    <property type="entry name" value="X-Tfes_XVIPCD"/>
    <property type="match status" value="1"/>
</dbReference>
<evidence type="ECO:0000313" key="4">
    <source>
        <dbReference type="EMBL" id="EGD06751.1"/>
    </source>
</evidence>
<gene>
    <name evidence="4" type="ORF">XVE_5084</name>
</gene>
<organism evidence="4 5">
    <name type="scientific">Xanthomonas vesicatoria ATCC 35937</name>
    <dbReference type="NCBI Taxonomy" id="925775"/>
    <lineage>
        <taxon>Bacteria</taxon>
        <taxon>Pseudomonadati</taxon>
        <taxon>Pseudomonadota</taxon>
        <taxon>Gammaproteobacteria</taxon>
        <taxon>Lysobacterales</taxon>
        <taxon>Lysobacteraceae</taxon>
        <taxon>Xanthomonas</taxon>
    </lineage>
</organism>
<dbReference type="eggNOG" id="COG3409">
    <property type="taxonomic scope" value="Bacteria"/>
</dbReference>
<feature type="region of interest" description="Disordered" evidence="1">
    <location>
        <begin position="201"/>
        <end position="226"/>
    </location>
</feature>
<dbReference type="InterPro" id="IPR002477">
    <property type="entry name" value="Peptidoglycan-bd-like"/>
</dbReference>
<dbReference type="InterPro" id="IPR036366">
    <property type="entry name" value="PGBDSf"/>
</dbReference>
<evidence type="ECO:0000259" key="3">
    <source>
        <dbReference type="Pfam" id="PF20410"/>
    </source>
</evidence>
<dbReference type="InterPro" id="IPR046519">
    <property type="entry name" value="X-Tfes_XVIPCD"/>
</dbReference>
<sequence>MENAMARDYNRAEVLDIIEREAQQRNIPRDDFMRFAYIETGGQFNELASRGPNSAKGLFQFVPETAEQYGIRGRELDPVANTDAAAQLYQDNRRILVNRHGNNGMPYLSGKEQPDGMDLYMAHQQGADGYRSIQSAITHGEFIRPDTRAKIINNVSREDLKEVTGVEYDAFKRLPDKEMAQTFSQYWDSKFDRIRIPEKGIEPVNDAPSRASTQTLGTPAQAQPPAAQQKGAIALGAAYDLTEKYDHVKYAMSGKHAGVDGKHPEQGYVDCSGWVATLQNATMKEINEKAGHTVFSKKDEFKLAIDGAAMIVEKAQQRSGVLIQGKEVTAQNLKEGMIIGEDNGPQSWDKGRYKGIDHITMVVRDPKDGELKISQSRGGEGVELSSLDSYLERKHAKGVKLYASDPLSEARELLQDRSQSKQQSQDGNAHKPTHTQDAAGTSGVLREKAHGAEVEKLQQTLQQLGYKDANGNELKADSAYGQRTGEAVKAFQRAHGLQDDGIVGVDTLKALKQAEKTPLLSEKTNPDNPLYNQAVSKLEQLGPNAFADRRALENAAGSLAFEAKVSGLQRIDAVMQSKDGTGLFAVQGQPSDPAHQRIYTDKAAAAERPLEQSSNAVRQDAQSQSQTQVQDQQEQQRSQARSVA</sequence>
<feature type="region of interest" description="Disordered" evidence="1">
    <location>
        <begin position="412"/>
        <end position="440"/>
    </location>
</feature>
<dbReference type="SUPFAM" id="SSF53955">
    <property type="entry name" value="Lysozyme-like"/>
    <property type="match status" value="1"/>
</dbReference>
<dbReference type="SUPFAM" id="SSF47090">
    <property type="entry name" value="PGBD-like"/>
    <property type="match status" value="1"/>
</dbReference>
<evidence type="ECO:0000256" key="1">
    <source>
        <dbReference type="SAM" id="MobiDB-lite"/>
    </source>
</evidence>
<comment type="caution">
    <text evidence="4">The sequence shown here is derived from an EMBL/GenBank/DDBJ whole genome shotgun (WGS) entry which is preliminary data.</text>
</comment>
<proteinExistence type="predicted"/>
<evidence type="ECO:0000313" key="5">
    <source>
        <dbReference type="Proteomes" id="UP000003299"/>
    </source>
</evidence>
<dbReference type="EMBL" id="AEQV01000293">
    <property type="protein sequence ID" value="EGD06751.1"/>
    <property type="molecule type" value="Genomic_DNA"/>
</dbReference>